<dbReference type="SUPFAM" id="SSF48371">
    <property type="entry name" value="ARM repeat"/>
    <property type="match status" value="1"/>
</dbReference>
<feature type="domain" description="Protein kinase" evidence="2">
    <location>
        <begin position="1"/>
        <end position="273"/>
    </location>
</feature>
<feature type="compositionally biased region" description="Low complexity" evidence="1">
    <location>
        <begin position="848"/>
        <end position="862"/>
    </location>
</feature>
<dbReference type="Gene3D" id="1.25.10.10">
    <property type="entry name" value="Leucine-rich Repeat Variant"/>
    <property type="match status" value="1"/>
</dbReference>
<feature type="compositionally biased region" description="Low complexity" evidence="1">
    <location>
        <begin position="666"/>
        <end position="684"/>
    </location>
</feature>
<feature type="compositionally biased region" description="Polar residues" evidence="1">
    <location>
        <begin position="781"/>
        <end position="794"/>
    </location>
</feature>
<feature type="region of interest" description="Disordered" evidence="1">
    <location>
        <begin position="573"/>
        <end position="700"/>
    </location>
</feature>
<organism evidence="3 4">
    <name type="scientific">Tritrichomonas musculus</name>
    <dbReference type="NCBI Taxonomy" id="1915356"/>
    <lineage>
        <taxon>Eukaryota</taxon>
        <taxon>Metamonada</taxon>
        <taxon>Parabasalia</taxon>
        <taxon>Tritrichomonadida</taxon>
        <taxon>Tritrichomonadidae</taxon>
        <taxon>Tritrichomonas</taxon>
    </lineage>
</organism>
<dbReference type="PANTHER" id="PTHR12984:SF6">
    <property type="entry name" value="SCY1-LIKE PROTEIN 2"/>
    <property type="match status" value="1"/>
</dbReference>
<feature type="region of interest" description="Disordered" evidence="1">
    <location>
        <begin position="881"/>
        <end position="972"/>
    </location>
</feature>
<dbReference type="InterPro" id="IPR016024">
    <property type="entry name" value="ARM-type_fold"/>
</dbReference>
<reference evidence="3 4" key="1">
    <citation type="submission" date="2024-04" db="EMBL/GenBank/DDBJ databases">
        <title>Tritrichomonas musculus Genome.</title>
        <authorList>
            <person name="Alves-Ferreira E."/>
            <person name="Grigg M."/>
            <person name="Lorenzi H."/>
            <person name="Galac M."/>
        </authorList>
    </citation>
    <scope>NUCLEOTIDE SEQUENCE [LARGE SCALE GENOMIC DNA]</scope>
    <source>
        <strain evidence="3 4">EAF2021</strain>
    </source>
</reference>
<dbReference type="Proteomes" id="UP001470230">
    <property type="component" value="Unassembled WGS sequence"/>
</dbReference>
<dbReference type="Gene3D" id="1.10.510.10">
    <property type="entry name" value="Transferase(Phosphotransferase) domain 1"/>
    <property type="match status" value="1"/>
</dbReference>
<dbReference type="EMBL" id="JAPFFF010000009">
    <property type="protein sequence ID" value="KAK8883350.1"/>
    <property type="molecule type" value="Genomic_DNA"/>
</dbReference>
<name>A0ABR2JWV9_9EUKA</name>
<evidence type="ECO:0000313" key="3">
    <source>
        <dbReference type="EMBL" id="KAK8883350.1"/>
    </source>
</evidence>
<dbReference type="InterPro" id="IPR011009">
    <property type="entry name" value="Kinase-like_dom_sf"/>
</dbReference>
<feature type="region of interest" description="Disordered" evidence="1">
    <location>
        <begin position="833"/>
        <end position="865"/>
    </location>
</feature>
<comment type="caution">
    <text evidence="3">The sequence shown here is derived from an EMBL/GenBank/DDBJ whole genome shotgun (WGS) entry which is preliminary data.</text>
</comment>
<feature type="compositionally biased region" description="Polar residues" evidence="1">
    <location>
        <begin position="685"/>
        <end position="700"/>
    </location>
</feature>
<evidence type="ECO:0000256" key="1">
    <source>
        <dbReference type="SAM" id="MobiDB-lite"/>
    </source>
</evidence>
<dbReference type="InterPro" id="IPR051177">
    <property type="entry name" value="CIK-Related_Protein"/>
</dbReference>
<dbReference type="PANTHER" id="PTHR12984">
    <property type="entry name" value="SCY1-RELATED S/T PROTEIN KINASE-LIKE"/>
    <property type="match status" value="1"/>
</dbReference>
<feature type="compositionally biased region" description="Acidic residues" evidence="1">
    <location>
        <begin position="579"/>
        <end position="605"/>
    </location>
</feature>
<evidence type="ECO:0000313" key="4">
    <source>
        <dbReference type="Proteomes" id="UP001470230"/>
    </source>
</evidence>
<sequence length="1050" mass="118622">MGGSLSAKYESINHDFDIGVWKVHDAISKSSGKHVSLWMIDYQLMKQRDRNKKVRRRYLQHCQNAIQIQQKISHRNVLKILEYDSAGKKFGFASEKIVCALSNETKYSRDEAMYITQQLAITLDYLHENHKIVFQGLCPDNVFLSPSFTIKLGLFLHATPYQTDIAPIQHPFMPWQPNSIYFIPANYCAPEIVTGSQPITVSVDVYMFALLVIYVFTGRPPSEATGASDLDVSLPLAACQDLPEEYSLLLKSCLNIVPASRPSFQTIVNDEAFSSLVCSIFKYLEIIATKDPKDLFNFFSGLKKYLNVFSFRIIRQKFMPVFIYFIKKDVRYGIALLPMILKIHTKFNDQQFLEDVVIPLRPIFNVTEPTVIPGIFVDHLAIFINRIPPQKYEEFVYPIIINALKVNSRSVVEKVLKVLPYVVSIMSTEVLKTELMPIMKKVIENLQSPETAQSFLEIIILTMKKTGPVFIAEEAIPSIRSLWFRTNFVQITEKITDLLILMTVPVEILASTSIPTASSILANPKVPLYTQARLIEFVRKSLFRLQNERQISAEDIETASSLKVKEYNFPTGHLKFKDSDDEGEGEEEEEEYKENDNYSYEEDEADGKSHDQSDEVSDSSKSSKSRSKSFDPKQQQQLINEEIQPNLRGRRKTTPVGALVQTVPVNNNSSPNSNNNSNSNNSNSGSQFPSATFSNNTNSYNEKNQLKNQQLPTYQNGIPNKQFDMRRFSLTEKKLQNQLYIPPNAQKGANCSSGNELEELQLSSISNPPPTNNISNRPRNKTFSQTQPIRTSQPFLPEINLGSIQRQNQANPSSLMNQSRSQSQFDIFPNHDEQKQQNLPNQPKFNFSDASPSNSPRAANSSGHNPFVQLNFCQITDTNTNQHASTARSSEKNPFSRADSRSNQSNESSSSTAIGLSPNDQTSPRRSVIFDQQHSVSDPFAQQQPPPSKHPNQTQPKQQQQPSQPQQGGINLDMEDPFAAALAQRQNNPTSDQFQIFNQQKAQENPFNTVGSKSNPFNSSANVNQAQLKSPFGGANNVRNKDGFEFEFDQ</sequence>
<accession>A0ABR2JWV9</accession>
<gene>
    <name evidence="3" type="ORF">M9Y10_046000</name>
</gene>
<protein>
    <recommendedName>
        <fullName evidence="2">Protein kinase domain-containing protein</fullName>
    </recommendedName>
</protein>
<feature type="region of interest" description="Disordered" evidence="1">
    <location>
        <begin position="741"/>
        <end position="795"/>
    </location>
</feature>
<feature type="compositionally biased region" description="Polar residues" evidence="1">
    <location>
        <begin position="912"/>
        <end position="943"/>
    </location>
</feature>
<dbReference type="SUPFAM" id="SSF56112">
    <property type="entry name" value="Protein kinase-like (PK-like)"/>
    <property type="match status" value="1"/>
</dbReference>
<feature type="compositionally biased region" description="Low complexity" evidence="1">
    <location>
        <begin position="901"/>
        <end position="911"/>
    </location>
</feature>
<dbReference type="InterPro" id="IPR011989">
    <property type="entry name" value="ARM-like"/>
</dbReference>
<keyword evidence="4" id="KW-1185">Reference proteome</keyword>
<feature type="compositionally biased region" description="Polar residues" evidence="1">
    <location>
        <begin position="836"/>
        <end position="845"/>
    </location>
</feature>
<proteinExistence type="predicted"/>
<feature type="compositionally biased region" description="Low complexity" evidence="1">
    <location>
        <begin position="951"/>
        <end position="967"/>
    </location>
</feature>
<dbReference type="SMART" id="SM00220">
    <property type="entry name" value="S_TKc"/>
    <property type="match status" value="1"/>
</dbReference>
<dbReference type="Pfam" id="PF00069">
    <property type="entry name" value="Pkinase"/>
    <property type="match status" value="1"/>
</dbReference>
<dbReference type="PROSITE" id="PS50011">
    <property type="entry name" value="PROTEIN_KINASE_DOM"/>
    <property type="match status" value="1"/>
</dbReference>
<evidence type="ECO:0000259" key="2">
    <source>
        <dbReference type="PROSITE" id="PS50011"/>
    </source>
</evidence>
<dbReference type="InterPro" id="IPR000719">
    <property type="entry name" value="Prot_kinase_dom"/>
</dbReference>